<dbReference type="PROSITE" id="PS51257">
    <property type="entry name" value="PROKAR_LIPOPROTEIN"/>
    <property type="match status" value="1"/>
</dbReference>
<feature type="compositionally biased region" description="Polar residues" evidence="1">
    <location>
        <begin position="24"/>
        <end position="47"/>
    </location>
</feature>
<feature type="compositionally biased region" description="Low complexity" evidence="1">
    <location>
        <begin position="48"/>
        <end position="57"/>
    </location>
</feature>
<evidence type="ECO:0000313" key="3">
    <source>
        <dbReference type="Proteomes" id="UP000234333"/>
    </source>
</evidence>
<feature type="compositionally biased region" description="Acidic residues" evidence="1">
    <location>
        <begin position="58"/>
        <end position="67"/>
    </location>
</feature>
<dbReference type="RefSeq" id="WP_081591034.1">
    <property type="nucleotide sequence ID" value="NZ_FXZC01000002.1"/>
</dbReference>
<protein>
    <recommendedName>
        <fullName evidence="4">Lipoprotein</fullName>
    </recommendedName>
</protein>
<feature type="region of interest" description="Disordered" evidence="1">
    <location>
        <begin position="19"/>
        <end position="71"/>
    </location>
</feature>
<sequence>MVSRRTVTTLTLALGLALTGCTGQSGSTPDASPSEASTTPAGTQSADPTGSPAPTETAAEEEVELPDFMEPYPDAEVISSSRAAAESGELDAVSLVMRAQAEPKDIISFYTDRLEKAGFETFGKESMTKSAQVVNFRHKDNDGVLVITVSDDPDDPKASIVSLGGNIAP</sequence>
<organism evidence="2 3">
    <name type="scientific">Brevibacterium casei CIP 102111</name>
    <dbReference type="NCBI Taxonomy" id="1255625"/>
    <lineage>
        <taxon>Bacteria</taxon>
        <taxon>Bacillati</taxon>
        <taxon>Actinomycetota</taxon>
        <taxon>Actinomycetes</taxon>
        <taxon>Micrococcales</taxon>
        <taxon>Brevibacteriaceae</taxon>
        <taxon>Brevibacterium</taxon>
    </lineage>
</organism>
<dbReference type="EMBL" id="FXZC01000002">
    <property type="protein sequence ID" value="SMX69846.1"/>
    <property type="molecule type" value="Genomic_DNA"/>
</dbReference>
<proteinExistence type="predicted"/>
<reference evidence="2 3" key="1">
    <citation type="submission" date="2017-03" db="EMBL/GenBank/DDBJ databases">
        <authorList>
            <person name="Afonso C.L."/>
            <person name="Miller P.J."/>
            <person name="Scott M.A."/>
            <person name="Spackman E."/>
            <person name="Goraichik I."/>
            <person name="Dimitrov K.M."/>
            <person name="Suarez D.L."/>
            <person name="Swayne D.E."/>
        </authorList>
    </citation>
    <scope>NUCLEOTIDE SEQUENCE [LARGE SCALE GENOMIC DNA]</scope>
    <source>
        <strain evidence="2 3">CIP 102111</strain>
    </source>
</reference>
<gene>
    <name evidence="2" type="ORF">BC102111_00796</name>
</gene>
<accession>A0A2H1I441</accession>
<evidence type="ECO:0000256" key="1">
    <source>
        <dbReference type="SAM" id="MobiDB-lite"/>
    </source>
</evidence>
<dbReference type="GeneID" id="99773185"/>
<name>A0A2H1I441_9MICO</name>
<evidence type="ECO:0000313" key="2">
    <source>
        <dbReference type="EMBL" id="SMX69846.1"/>
    </source>
</evidence>
<dbReference type="Proteomes" id="UP000234333">
    <property type="component" value="Unassembled WGS sequence"/>
</dbReference>
<evidence type="ECO:0008006" key="4">
    <source>
        <dbReference type="Google" id="ProtNLM"/>
    </source>
</evidence>
<dbReference type="AlphaFoldDB" id="A0A2H1I441"/>